<gene>
    <name evidence="6" type="ORF">TRICI_003510</name>
</gene>
<keyword evidence="4 5" id="KW-0472">Membrane</keyword>
<dbReference type="GO" id="GO:0000139">
    <property type="term" value="C:Golgi membrane"/>
    <property type="evidence" value="ECO:0007669"/>
    <property type="project" value="InterPro"/>
</dbReference>
<evidence type="ECO:0000313" key="6">
    <source>
        <dbReference type="EMBL" id="KAA8912393.1"/>
    </source>
</evidence>
<evidence type="ECO:0000256" key="5">
    <source>
        <dbReference type="SAM" id="Phobius"/>
    </source>
</evidence>
<dbReference type="OrthoDB" id="408493at2759"/>
<dbReference type="GO" id="GO:0015165">
    <property type="term" value="F:pyrimidine nucleotide-sugar transmembrane transporter activity"/>
    <property type="evidence" value="ECO:0007669"/>
    <property type="project" value="InterPro"/>
</dbReference>
<feature type="transmembrane region" description="Helical" evidence="5">
    <location>
        <begin position="292"/>
        <end position="309"/>
    </location>
</feature>
<evidence type="ECO:0000256" key="3">
    <source>
        <dbReference type="ARBA" id="ARBA00022989"/>
    </source>
</evidence>
<organism evidence="6 7">
    <name type="scientific">Trichomonascus ciferrii</name>
    <dbReference type="NCBI Taxonomy" id="44093"/>
    <lineage>
        <taxon>Eukaryota</taxon>
        <taxon>Fungi</taxon>
        <taxon>Dikarya</taxon>
        <taxon>Ascomycota</taxon>
        <taxon>Saccharomycotina</taxon>
        <taxon>Dipodascomycetes</taxon>
        <taxon>Dipodascales</taxon>
        <taxon>Trichomonascaceae</taxon>
        <taxon>Trichomonascus</taxon>
        <taxon>Trichomonascus ciferrii complex</taxon>
    </lineage>
</organism>
<accession>A0A642V9Z2</accession>
<dbReference type="EMBL" id="SWFS01000256">
    <property type="protein sequence ID" value="KAA8912393.1"/>
    <property type="molecule type" value="Genomic_DNA"/>
</dbReference>
<feature type="transmembrane region" description="Helical" evidence="5">
    <location>
        <begin position="18"/>
        <end position="38"/>
    </location>
</feature>
<evidence type="ECO:0000313" key="7">
    <source>
        <dbReference type="Proteomes" id="UP000761534"/>
    </source>
</evidence>
<dbReference type="Pfam" id="PF04142">
    <property type="entry name" value="Nuc_sug_transp"/>
    <property type="match status" value="1"/>
</dbReference>
<dbReference type="AlphaFoldDB" id="A0A642V9Z2"/>
<dbReference type="SUPFAM" id="SSF103481">
    <property type="entry name" value="Multidrug resistance efflux transporter EmrE"/>
    <property type="match status" value="1"/>
</dbReference>
<proteinExistence type="predicted"/>
<feature type="transmembrane region" description="Helical" evidence="5">
    <location>
        <begin position="262"/>
        <end position="285"/>
    </location>
</feature>
<dbReference type="PANTHER" id="PTHR10231">
    <property type="entry name" value="NUCLEOTIDE-SUGAR TRANSMEMBRANE TRANSPORTER"/>
    <property type="match status" value="1"/>
</dbReference>
<dbReference type="Proteomes" id="UP000761534">
    <property type="component" value="Unassembled WGS sequence"/>
</dbReference>
<evidence type="ECO:0000256" key="2">
    <source>
        <dbReference type="ARBA" id="ARBA00022692"/>
    </source>
</evidence>
<name>A0A642V9Z2_9ASCO</name>
<keyword evidence="3 5" id="KW-1133">Transmembrane helix</keyword>
<protein>
    <recommendedName>
        <fullName evidence="8">Nucleotide-sugar transporter</fullName>
    </recommendedName>
</protein>
<reference evidence="6" key="1">
    <citation type="journal article" date="2019" name="G3 (Bethesda)">
        <title>Genome Assemblies of Two Rare Opportunistic Yeast Pathogens: Diutina rugosa (syn. Candida rugosa) and Trichomonascus ciferrii (syn. Candida ciferrii).</title>
        <authorList>
            <person name="Mixao V."/>
            <person name="Saus E."/>
            <person name="Hansen A.P."/>
            <person name="Lass-Florl C."/>
            <person name="Gabaldon T."/>
        </authorList>
    </citation>
    <scope>NUCLEOTIDE SEQUENCE</scope>
    <source>
        <strain evidence="6">CBS 4856</strain>
    </source>
</reference>
<dbReference type="NCBIfam" id="TIGR00803">
    <property type="entry name" value="nst"/>
    <property type="match status" value="1"/>
</dbReference>
<dbReference type="InterPro" id="IPR037185">
    <property type="entry name" value="EmrE-like"/>
</dbReference>
<keyword evidence="7" id="KW-1185">Reference proteome</keyword>
<evidence type="ECO:0000256" key="4">
    <source>
        <dbReference type="ARBA" id="ARBA00023136"/>
    </source>
</evidence>
<dbReference type="InterPro" id="IPR007271">
    <property type="entry name" value="Nuc_sug_transpt"/>
</dbReference>
<evidence type="ECO:0000256" key="1">
    <source>
        <dbReference type="ARBA" id="ARBA00004141"/>
    </source>
</evidence>
<evidence type="ECO:0008006" key="8">
    <source>
        <dbReference type="Google" id="ProtNLM"/>
    </source>
</evidence>
<feature type="transmembrane region" description="Helical" evidence="5">
    <location>
        <begin position="315"/>
        <end position="333"/>
    </location>
</feature>
<feature type="transmembrane region" description="Helical" evidence="5">
    <location>
        <begin position="224"/>
        <end position="242"/>
    </location>
</feature>
<dbReference type="VEuPathDB" id="FungiDB:TRICI_003510"/>
<comment type="caution">
    <text evidence="6">The sequence shown here is derived from an EMBL/GenBank/DDBJ whole genome shotgun (WGS) entry which is preliminary data.</text>
</comment>
<comment type="subcellular location">
    <subcellularLocation>
        <location evidence="1">Membrane</location>
        <topology evidence="1">Multi-pass membrane protein</topology>
    </subcellularLocation>
</comment>
<keyword evidence="2 5" id="KW-0812">Transmembrane</keyword>
<sequence>MSYISTGPPTLYGVPLKLVSLVTLTLQNSSLILVMHYSRVMPGYDSSSRYYASTAVFLNELLKLTVCAIVSTRELGFKETYSQVFANDCLKLAVPAALYTLQNSLQYTAVSNLDAATFQVTYQLKILTTAFFSVVMLKRVLSRTQWLSLVLLTIGIALVQIPSEVVSSYFFKPAQTEKINQKRSADEEMNQFGGLIAVLVACILSGLAGVYFEKVLKGTQPSLWVRNIQLSFFSLFPAFFVGVVGKDGANIAANGFFHGYNFVVWLAIFLQAFGGIVVALCVKYADNIAKNFATSISILLSCIASVLFFDDFILSSNFVVGALLVVYATYLYSNTKSEST</sequence>
<feature type="transmembrane region" description="Helical" evidence="5">
    <location>
        <begin position="149"/>
        <end position="171"/>
    </location>
</feature>
<dbReference type="PIRSF" id="PIRSF005799">
    <property type="entry name" value="UDP-gal_transpt"/>
    <property type="match status" value="1"/>
</dbReference>
<feature type="transmembrane region" description="Helical" evidence="5">
    <location>
        <begin position="191"/>
        <end position="212"/>
    </location>
</feature>